<dbReference type="EMBL" id="JAKOGI010005447">
    <property type="protein sequence ID" value="KAJ8419332.1"/>
    <property type="molecule type" value="Genomic_DNA"/>
</dbReference>
<feature type="region of interest" description="Disordered" evidence="1">
    <location>
        <begin position="1"/>
        <end position="49"/>
    </location>
</feature>
<evidence type="ECO:0000256" key="1">
    <source>
        <dbReference type="SAM" id="MobiDB-lite"/>
    </source>
</evidence>
<protein>
    <submittedName>
        <fullName evidence="2">Uncharacterized protein</fullName>
    </submittedName>
</protein>
<feature type="region of interest" description="Disordered" evidence="1">
    <location>
        <begin position="354"/>
        <end position="374"/>
    </location>
</feature>
<evidence type="ECO:0000313" key="3">
    <source>
        <dbReference type="Proteomes" id="UP001153076"/>
    </source>
</evidence>
<accession>A0A9Q1GFE7</accession>
<feature type="compositionally biased region" description="Polar residues" evidence="1">
    <location>
        <begin position="364"/>
        <end position="374"/>
    </location>
</feature>
<dbReference type="Proteomes" id="UP001153076">
    <property type="component" value="Unassembled WGS sequence"/>
</dbReference>
<feature type="compositionally biased region" description="Low complexity" evidence="1">
    <location>
        <begin position="12"/>
        <end position="24"/>
    </location>
</feature>
<proteinExistence type="predicted"/>
<evidence type="ECO:0000313" key="2">
    <source>
        <dbReference type="EMBL" id="KAJ8419332.1"/>
    </source>
</evidence>
<organism evidence="2 3">
    <name type="scientific">Carnegiea gigantea</name>
    <dbReference type="NCBI Taxonomy" id="171969"/>
    <lineage>
        <taxon>Eukaryota</taxon>
        <taxon>Viridiplantae</taxon>
        <taxon>Streptophyta</taxon>
        <taxon>Embryophyta</taxon>
        <taxon>Tracheophyta</taxon>
        <taxon>Spermatophyta</taxon>
        <taxon>Magnoliopsida</taxon>
        <taxon>eudicotyledons</taxon>
        <taxon>Gunneridae</taxon>
        <taxon>Pentapetalae</taxon>
        <taxon>Caryophyllales</taxon>
        <taxon>Cactineae</taxon>
        <taxon>Cactaceae</taxon>
        <taxon>Cactoideae</taxon>
        <taxon>Echinocereeae</taxon>
        <taxon>Carnegiea</taxon>
    </lineage>
</organism>
<sequence>MGQRPRPRLVVSQSSASSEPAGSQWASSRRIQGRAPARKRISPFIPRETKGGTTGRTLYLLGLLSDEVLPLLLPPAFSVGHHLFGSGVPGLEDHQPRPRLICIKQTGSQVSTKHKAITGLGPPLLGPPYGLNCLSHEPKDGPRFIILAYIELEVTGGPLLVSRGFPETEEEVVLPVLHLRFLLDSHHEARPIVKVISSQVLSLLGSPLNCMNEAERSSRTRKAAQLTGCYKGTNVVPRSGHDLRWHQLVLIQHLPDHGMKGEAESGRPINHYTLGKRLIHGVIHLRNYERVLGGQEESDCLDHFAGPSRGAPGNSDPSTMISVIEGVQPFCLTTDLPGPNNASGEDELVEALSEDELRGECQRRSWTSPPQRKC</sequence>
<name>A0A9Q1GFE7_9CARY</name>
<gene>
    <name evidence="2" type="ORF">Cgig2_015421</name>
</gene>
<reference evidence="2" key="1">
    <citation type="submission" date="2022-04" db="EMBL/GenBank/DDBJ databases">
        <title>Carnegiea gigantea Genome sequencing and assembly v2.</title>
        <authorList>
            <person name="Copetti D."/>
            <person name="Sanderson M.J."/>
            <person name="Burquez A."/>
            <person name="Wojciechowski M.F."/>
        </authorList>
    </citation>
    <scope>NUCLEOTIDE SEQUENCE</scope>
    <source>
        <strain evidence="2">SGP5-SGP5p</strain>
        <tissue evidence="2">Aerial part</tissue>
    </source>
</reference>
<dbReference type="AlphaFoldDB" id="A0A9Q1GFE7"/>
<keyword evidence="3" id="KW-1185">Reference proteome</keyword>
<comment type="caution">
    <text evidence="2">The sequence shown here is derived from an EMBL/GenBank/DDBJ whole genome shotgun (WGS) entry which is preliminary data.</text>
</comment>